<evidence type="ECO:0000256" key="1">
    <source>
        <dbReference type="SAM" id="Coils"/>
    </source>
</evidence>
<name>A0A926EMK6_9FIRM</name>
<keyword evidence="1" id="KW-0175">Coiled coil</keyword>
<dbReference type="Pfam" id="PF19645">
    <property type="entry name" value="DUF6148"/>
    <property type="match status" value="1"/>
</dbReference>
<comment type="caution">
    <text evidence="2">The sequence shown here is derived from an EMBL/GenBank/DDBJ whole genome shotgun (WGS) entry which is preliminary data.</text>
</comment>
<evidence type="ECO:0000313" key="3">
    <source>
        <dbReference type="Proteomes" id="UP000655830"/>
    </source>
</evidence>
<proteinExistence type="predicted"/>
<dbReference type="AlphaFoldDB" id="A0A926EMK6"/>
<gene>
    <name evidence="2" type="ORF">H8718_17070</name>
</gene>
<dbReference type="Proteomes" id="UP000655830">
    <property type="component" value="Unassembled WGS sequence"/>
</dbReference>
<reference evidence="2" key="1">
    <citation type="submission" date="2020-08" db="EMBL/GenBank/DDBJ databases">
        <title>Genome public.</title>
        <authorList>
            <person name="Liu C."/>
            <person name="Sun Q."/>
        </authorList>
    </citation>
    <scope>NUCLEOTIDE SEQUENCE</scope>
    <source>
        <strain evidence="2">NSJ-12</strain>
    </source>
</reference>
<protein>
    <submittedName>
        <fullName evidence="2">Uncharacterized protein</fullName>
    </submittedName>
</protein>
<dbReference type="RefSeq" id="WP_249334034.1">
    <property type="nucleotide sequence ID" value="NZ_JACRSY010000041.1"/>
</dbReference>
<keyword evidence="3" id="KW-1185">Reference proteome</keyword>
<accession>A0A926EMK6</accession>
<evidence type="ECO:0000313" key="2">
    <source>
        <dbReference type="EMBL" id="MBC8581220.1"/>
    </source>
</evidence>
<sequence length="71" mass="8271">MNALLEMKKKRLAMYYEAEQAILLNQSYTVDGMTLNRANLSHVQKQINQLENEIRRAAGKGRRVRRVIPLD</sequence>
<organism evidence="2 3">
    <name type="scientific">Zhenhengia yiwuensis</name>
    <dbReference type="NCBI Taxonomy" id="2763666"/>
    <lineage>
        <taxon>Bacteria</taxon>
        <taxon>Bacillati</taxon>
        <taxon>Bacillota</taxon>
        <taxon>Clostridia</taxon>
        <taxon>Lachnospirales</taxon>
        <taxon>Lachnospiraceae</taxon>
        <taxon>Zhenhengia</taxon>
    </lineage>
</organism>
<feature type="coiled-coil region" evidence="1">
    <location>
        <begin position="33"/>
        <end position="60"/>
    </location>
</feature>
<dbReference type="InterPro" id="IPR046146">
    <property type="entry name" value="DUF6148"/>
</dbReference>
<dbReference type="EMBL" id="JACRSY010000041">
    <property type="protein sequence ID" value="MBC8581220.1"/>
    <property type="molecule type" value="Genomic_DNA"/>
</dbReference>